<feature type="compositionally biased region" description="Low complexity" evidence="1">
    <location>
        <begin position="574"/>
        <end position="589"/>
    </location>
</feature>
<feature type="region of interest" description="Disordered" evidence="1">
    <location>
        <begin position="1"/>
        <end position="46"/>
    </location>
</feature>
<feature type="compositionally biased region" description="Low complexity" evidence="1">
    <location>
        <begin position="1"/>
        <end position="37"/>
    </location>
</feature>
<feature type="compositionally biased region" description="Pro residues" evidence="1">
    <location>
        <begin position="842"/>
        <end position="859"/>
    </location>
</feature>
<dbReference type="GO" id="GO:0005085">
    <property type="term" value="F:guanyl-nucleotide exchange factor activity"/>
    <property type="evidence" value="ECO:0007669"/>
    <property type="project" value="InterPro"/>
</dbReference>
<feature type="region of interest" description="Disordered" evidence="1">
    <location>
        <begin position="484"/>
        <end position="523"/>
    </location>
</feature>
<comment type="caution">
    <text evidence="3">The sequence shown here is derived from an EMBL/GenBank/DDBJ whole genome shotgun (WGS) entry which is preliminary data.</text>
</comment>
<feature type="compositionally biased region" description="Pro residues" evidence="1">
    <location>
        <begin position="766"/>
        <end position="782"/>
    </location>
</feature>
<evidence type="ECO:0000259" key="2">
    <source>
        <dbReference type="PROSITE" id="PS50010"/>
    </source>
</evidence>
<name>A0A8H7UHN5_MORIS</name>
<dbReference type="Gene3D" id="2.30.29.30">
    <property type="entry name" value="Pleckstrin-homology domain (PH domain)/Phosphotyrosine-binding domain (PTB)"/>
    <property type="match status" value="1"/>
</dbReference>
<dbReference type="Pfam" id="PF00621">
    <property type="entry name" value="RhoGEF"/>
    <property type="match status" value="1"/>
</dbReference>
<gene>
    <name evidence="3" type="ORF">INT43_002654</name>
</gene>
<dbReference type="SUPFAM" id="SSF50729">
    <property type="entry name" value="PH domain-like"/>
    <property type="match status" value="1"/>
</dbReference>
<dbReference type="OrthoDB" id="6244550at2759"/>
<feature type="region of interest" description="Disordered" evidence="1">
    <location>
        <begin position="573"/>
        <end position="612"/>
    </location>
</feature>
<feature type="region of interest" description="Disordered" evidence="1">
    <location>
        <begin position="669"/>
        <end position="883"/>
    </location>
</feature>
<proteinExistence type="predicted"/>
<evidence type="ECO:0000313" key="4">
    <source>
        <dbReference type="Proteomes" id="UP000654370"/>
    </source>
</evidence>
<dbReference type="PROSITE" id="PS50010">
    <property type="entry name" value="DH_2"/>
    <property type="match status" value="1"/>
</dbReference>
<feature type="domain" description="DH" evidence="2">
    <location>
        <begin position="45"/>
        <end position="220"/>
    </location>
</feature>
<evidence type="ECO:0000256" key="1">
    <source>
        <dbReference type="SAM" id="MobiDB-lite"/>
    </source>
</evidence>
<dbReference type="InterPro" id="IPR051425">
    <property type="entry name" value="Formin_Homology"/>
</dbReference>
<dbReference type="Gene3D" id="1.20.900.10">
    <property type="entry name" value="Dbl homology (DH) domain"/>
    <property type="match status" value="1"/>
</dbReference>
<feature type="compositionally biased region" description="Low complexity" evidence="1">
    <location>
        <begin position="446"/>
        <end position="457"/>
    </location>
</feature>
<evidence type="ECO:0000313" key="3">
    <source>
        <dbReference type="EMBL" id="KAG2186216.1"/>
    </source>
</evidence>
<dbReference type="PANTHER" id="PTHR45725">
    <property type="entry name" value="FORMIN HOMOLOGY 2 FAMILY MEMBER"/>
    <property type="match status" value="1"/>
</dbReference>
<feature type="compositionally biased region" description="Pro residues" evidence="1">
    <location>
        <begin position="805"/>
        <end position="823"/>
    </location>
</feature>
<dbReference type="EMBL" id="JAEPQZ010000001">
    <property type="protein sequence ID" value="KAG2186216.1"/>
    <property type="molecule type" value="Genomic_DNA"/>
</dbReference>
<feature type="region of interest" description="Disordered" evidence="1">
    <location>
        <begin position="1006"/>
        <end position="1039"/>
    </location>
</feature>
<reference evidence="3" key="1">
    <citation type="submission" date="2020-12" db="EMBL/GenBank/DDBJ databases">
        <title>Metabolic potential, ecology and presence of endohyphal bacteria is reflected in genomic diversity of Mucoromycotina.</title>
        <authorList>
            <person name="Muszewska A."/>
            <person name="Okrasinska A."/>
            <person name="Steczkiewicz K."/>
            <person name="Drgas O."/>
            <person name="Orlowska M."/>
            <person name="Perlinska-Lenart U."/>
            <person name="Aleksandrzak-Piekarczyk T."/>
            <person name="Szatraj K."/>
            <person name="Zielenkiewicz U."/>
            <person name="Pilsyk S."/>
            <person name="Malc E."/>
            <person name="Mieczkowski P."/>
            <person name="Kruszewska J.S."/>
            <person name="Biernat P."/>
            <person name="Pawlowska J."/>
        </authorList>
    </citation>
    <scope>NUCLEOTIDE SEQUENCE</scope>
    <source>
        <strain evidence="3">WA0000067209</strain>
    </source>
</reference>
<organism evidence="3 4">
    <name type="scientific">Mortierella isabellina</name>
    <name type="common">Filamentous fungus</name>
    <name type="synonym">Umbelopsis isabellina</name>
    <dbReference type="NCBI Taxonomy" id="91625"/>
    <lineage>
        <taxon>Eukaryota</taxon>
        <taxon>Fungi</taxon>
        <taxon>Fungi incertae sedis</taxon>
        <taxon>Mucoromycota</taxon>
        <taxon>Mucoromycotina</taxon>
        <taxon>Umbelopsidomycetes</taxon>
        <taxon>Umbelopsidales</taxon>
        <taxon>Umbelopsidaceae</taxon>
        <taxon>Umbelopsis</taxon>
    </lineage>
</organism>
<accession>A0A8H7UHN5</accession>
<feature type="region of interest" description="Disordered" evidence="1">
    <location>
        <begin position="433"/>
        <end position="471"/>
    </location>
</feature>
<dbReference type="SUPFAM" id="SSF48065">
    <property type="entry name" value="DBL homology domain (DH-domain)"/>
    <property type="match status" value="1"/>
</dbReference>
<feature type="compositionally biased region" description="Low complexity" evidence="1">
    <location>
        <begin position="677"/>
        <end position="686"/>
    </location>
</feature>
<feature type="compositionally biased region" description="Polar residues" evidence="1">
    <location>
        <begin position="707"/>
        <end position="717"/>
    </location>
</feature>
<dbReference type="InterPro" id="IPR011993">
    <property type="entry name" value="PH-like_dom_sf"/>
</dbReference>
<dbReference type="AlphaFoldDB" id="A0A8H7UHN5"/>
<dbReference type="Proteomes" id="UP000654370">
    <property type="component" value="Unassembled WGS sequence"/>
</dbReference>
<feature type="compositionally biased region" description="Pro residues" evidence="1">
    <location>
        <begin position="742"/>
        <end position="759"/>
    </location>
</feature>
<dbReference type="SMART" id="SM00325">
    <property type="entry name" value="RhoGEF"/>
    <property type="match status" value="1"/>
</dbReference>
<keyword evidence="4" id="KW-1185">Reference proteome</keyword>
<protein>
    <recommendedName>
        <fullName evidence="2">DH domain-containing protein</fullName>
    </recommendedName>
</protein>
<dbReference type="InterPro" id="IPR035899">
    <property type="entry name" value="DBL_dom_sf"/>
</dbReference>
<feature type="compositionally biased region" description="Polar residues" evidence="1">
    <location>
        <begin position="1014"/>
        <end position="1026"/>
    </location>
</feature>
<dbReference type="InterPro" id="IPR000219">
    <property type="entry name" value="DH_dom"/>
</dbReference>
<sequence length="1149" mass="126178">MISASTIASGTSSSFSAVGSATTPQSSYTPSSAKPSSGNPSGNPLKDLIETEKEYLDTLKILTNQIAPIWSNDQRSTDFTELLRHSHDIFKINKRFCARLVKISASPQGIRELGDTLMHWVNEMEAPYANYSRSFINNVNDRQDIVGRPALKTVLQALSSQQSYEITMESLINAPIQRLLYYKILYSRLLETTEPGRSDHQLLAQANKRIDTIMLMAKKNNPHTHVMASPSLHHVHSPPARQKSLPNAPPPIQTSFSSPYSPVQANTSHAAIMELERKIDSSTAVDVFSREPKKCRLQLSTAPRSIVIEDDFVLFPATGNAPPISCHVILLTDVLIITKFLTDDEMARAARAGSQYVYSLVFPPLALKHVQFRQLMPERESIGEFFLLIAIRNQDCMHLRANTREKKSLWLEKTNKQPTTPSQPTYHMQAMAANKPPAPAPKDFNSSSPAPKASPYPEQRSPLSSPGQNRDTIFDMYANIESSGYSKDESSSAPSRDTIFGMYTNEADDTPPLPKKKSNEAVKKSEGAAVTHEFIKPAVSHTLESIEVSSPVQPSSKGNFFDLPKIDRLNMDDSFSNISSSPPSTAASSVHHTRGSNEPESPLPTSPGLSAAPMFSQSVTNAYIAPPTAHNMEIAVSEVSEKPLPLQTIETGPVAAPILMHTALQHGQLPPLPPPALTASKSAPTTHLGPQQMLPPVPSPDPMFMNSGPSSNGSSLINGGPSGATSPHMRPRPSMNYGGPNYRPPPHMGPYGNAPPPGNPMMHGARPPPPSMMGRPPYPPGQRPMGHAPFPMSPQPPTSKAMGHRPPPLAMQPRPGMPPPGPRPMMHDGRPQDPMLRRSPTHGPPPPPPQGYLGGPPPSDNYSFLNVPPQGSPMGSPRSPTTASAMAAVREVLHRSPRCEVFRWKDNDWVAVENLCIVEIRQTVTNKPCLAVIIQESNHMYLNAWINRNMTPRQEAPTDVSISIDMGQGRKENYLIHCDDARDANALAAALHRTLMDAINAARREEEEMHAKQVSRTLSRSTSLGASSVRKPEDGPQTTKPLMQCRCKMFLQHEHASWTNLGSAGLRLSIQIPSQRVHVYIESEKDSKRLVNSFIQSNFVERVSGNTKRITFRLMNEQTRATAVYMVQVKDDKAGVKIYDYLKGNRTEK</sequence>
<feature type="compositionally biased region" description="Polar residues" evidence="1">
    <location>
        <begin position="461"/>
        <end position="471"/>
    </location>
</feature>
<dbReference type="PANTHER" id="PTHR45725:SF1">
    <property type="entry name" value="DISHEVELLED ASSOCIATED ACTIVATOR OF MORPHOGENESIS, ISOFORM D"/>
    <property type="match status" value="1"/>
</dbReference>